<evidence type="ECO:0000313" key="3">
    <source>
        <dbReference type="Proteomes" id="UP001189429"/>
    </source>
</evidence>
<evidence type="ECO:0000313" key="2">
    <source>
        <dbReference type="EMBL" id="CAK0839593.1"/>
    </source>
</evidence>
<feature type="region of interest" description="Disordered" evidence="1">
    <location>
        <begin position="1"/>
        <end position="31"/>
    </location>
</feature>
<dbReference type="EMBL" id="CAUYUJ010014306">
    <property type="protein sequence ID" value="CAK0839593.1"/>
    <property type="molecule type" value="Genomic_DNA"/>
</dbReference>
<sequence length="139" mass="14854">MHICMHVHTSRSTSRGPRPGVASASTPPSPMAHVQVGGRQGHTCTQAHGRCTPPSWPGQEGGMHRPWAQDGPGQDWCRCVPGVLLADAAPRASEDVPASVLIFFLLQRLPEPPGEASATSILVRRPRPRQRCGRAAVCT</sequence>
<proteinExistence type="predicted"/>
<accession>A0ABN9T3V8</accession>
<dbReference type="Proteomes" id="UP001189429">
    <property type="component" value="Unassembled WGS sequence"/>
</dbReference>
<gene>
    <name evidence="2" type="ORF">PCOR1329_LOCUS35243</name>
</gene>
<reference evidence="2" key="1">
    <citation type="submission" date="2023-10" db="EMBL/GenBank/DDBJ databases">
        <authorList>
            <person name="Chen Y."/>
            <person name="Shah S."/>
            <person name="Dougan E. K."/>
            <person name="Thang M."/>
            <person name="Chan C."/>
        </authorList>
    </citation>
    <scope>NUCLEOTIDE SEQUENCE [LARGE SCALE GENOMIC DNA]</scope>
</reference>
<evidence type="ECO:0000256" key="1">
    <source>
        <dbReference type="SAM" id="MobiDB-lite"/>
    </source>
</evidence>
<organism evidence="2 3">
    <name type="scientific">Prorocentrum cordatum</name>
    <dbReference type="NCBI Taxonomy" id="2364126"/>
    <lineage>
        <taxon>Eukaryota</taxon>
        <taxon>Sar</taxon>
        <taxon>Alveolata</taxon>
        <taxon>Dinophyceae</taxon>
        <taxon>Prorocentrales</taxon>
        <taxon>Prorocentraceae</taxon>
        <taxon>Prorocentrum</taxon>
    </lineage>
</organism>
<protein>
    <submittedName>
        <fullName evidence="2">Uncharacterized protein</fullName>
    </submittedName>
</protein>
<keyword evidence="3" id="KW-1185">Reference proteome</keyword>
<name>A0ABN9T3V8_9DINO</name>
<comment type="caution">
    <text evidence="2">The sequence shown here is derived from an EMBL/GenBank/DDBJ whole genome shotgun (WGS) entry which is preliminary data.</text>
</comment>